<evidence type="ECO:0000259" key="2">
    <source>
        <dbReference type="PROSITE" id="PS50995"/>
    </source>
</evidence>
<feature type="region of interest" description="Disordered" evidence="1">
    <location>
        <begin position="1"/>
        <end position="26"/>
    </location>
</feature>
<dbReference type="OrthoDB" id="8635520at2"/>
<name>A0A261S948_9BORD</name>
<proteinExistence type="predicted"/>
<dbReference type="PANTHER" id="PTHR33164:SF106">
    <property type="entry name" value="TRANSCRIPTIONAL REGULATORY PROTEIN"/>
    <property type="match status" value="1"/>
</dbReference>
<dbReference type="SUPFAM" id="SSF46785">
    <property type="entry name" value="Winged helix' DNA-binding domain"/>
    <property type="match status" value="1"/>
</dbReference>
<dbReference type="RefSeq" id="WP_094827928.1">
    <property type="nucleotide sequence ID" value="NZ_NEVL01000004.1"/>
</dbReference>
<reference evidence="4 5" key="2">
    <citation type="submission" date="2017-05" db="EMBL/GenBank/DDBJ databases">
        <title>Complete and WGS of Bordetella genogroups.</title>
        <authorList>
            <person name="Spilker T."/>
            <person name="Lipuma J."/>
        </authorList>
    </citation>
    <scope>NUCLEOTIDE SEQUENCE [LARGE SCALE GENOMIC DNA]</scope>
    <source>
        <strain evidence="4 5">AU9795</strain>
    </source>
</reference>
<sequence>MYESERIAPQDHRHGDTSDHYGPSASPDSAAEIALILSRQLSVYMASSQAALAEKLGISLTELKALDLVQEFDALPTGQLGQLLGISWGGATALINRLEAAGFVQRGRHPLDRRVIVIRPVVERLRELDRARRAATEEVQFLSRQYDAQQLHIVQAFLAQYARTLRHDTLMWLQSRHNAMSDDQS</sequence>
<comment type="caution">
    <text evidence="3">The sequence shown here is derived from an EMBL/GenBank/DDBJ whole genome shotgun (WGS) entry which is preliminary data.</text>
</comment>
<dbReference type="InterPro" id="IPR036388">
    <property type="entry name" value="WH-like_DNA-bd_sf"/>
</dbReference>
<dbReference type="EMBL" id="NEVL01000004">
    <property type="protein sequence ID" value="OZI32933.1"/>
    <property type="molecule type" value="Genomic_DNA"/>
</dbReference>
<dbReference type="PROSITE" id="PS50995">
    <property type="entry name" value="HTH_MARR_2"/>
    <property type="match status" value="1"/>
</dbReference>
<dbReference type="GO" id="GO:0006950">
    <property type="term" value="P:response to stress"/>
    <property type="evidence" value="ECO:0007669"/>
    <property type="project" value="TreeGrafter"/>
</dbReference>
<dbReference type="Proteomes" id="UP000217005">
    <property type="component" value="Unassembled WGS sequence"/>
</dbReference>
<dbReference type="EMBL" id="NEVR01000006">
    <property type="protein sequence ID" value="OZI57041.1"/>
    <property type="molecule type" value="Genomic_DNA"/>
</dbReference>
<protein>
    <submittedName>
        <fullName evidence="3">MarR family transcriptional regulator</fullName>
    </submittedName>
</protein>
<dbReference type="AlphaFoldDB" id="A0A261S948"/>
<evidence type="ECO:0000313" key="4">
    <source>
        <dbReference type="EMBL" id="OZI57041.1"/>
    </source>
</evidence>
<gene>
    <name evidence="4" type="ORF">CAL27_22530</name>
    <name evidence="3" type="ORF">CEG14_18835</name>
</gene>
<dbReference type="InterPro" id="IPR036390">
    <property type="entry name" value="WH_DNA-bd_sf"/>
</dbReference>
<evidence type="ECO:0000313" key="5">
    <source>
        <dbReference type="Proteomes" id="UP000216354"/>
    </source>
</evidence>
<organism evidence="3 6">
    <name type="scientific">Bordetella genomosp. 1</name>
    <dbReference type="NCBI Taxonomy" id="1395607"/>
    <lineage>
        <taxon>Bacteria</taxon>
        <taxon>Pseudomonadati</taxon>
        <taxon>Pseudomonadota</taxon>
        <taxon>Betaproteobacteria</taxon>
        <taxon>Burkholderiales</taxon>
        <taxon>Alcaligenaceae</taxon>
        <taxon>Bordetella</taxon>
    </lineage>
</organism>
<evidence type="ECO:0000256" key="1">
    <source>
        <dbReference type="SAM" id="MobiDB-lite"/>
    </source>
</evidence>
<dbReference type="InterPro" id="IPR039422">
    <property type="entry name" value="MarR/SlyA-like"/>
</dbReference>
<dbReference type="Pfam" id="PF01047">
    <property type="entry name" value="MarR"/>
    <property type="match status" value="1"/>
</dbReference>
<dbReference type="Proteomes" id="UP000216354">
    <property type="component" value="Unassembled WGS sequence"/>
</dbReference>
<feature type="compositionally biased region" description="Basic and acidic residues" evidence="1">
    <location>
        <begin position="1"/>
        <end position="19"/>
    </location>
</feature>
<evidence type="ECO:0000313" key="6">
    <source>
        <dbReference type="Proteomes" id="UP000217005"/>
    </source>
</evidence>
<feature type="domain" description="HTH marR-type" evidence="2">
    <location>
        <begin position="30"/>
        <end position="163"/>
    </location>
</feature>
<accession>A0A261S948</accession>
<dbReference type="InterPro" id="IPR000835">
    <property type="entry name" value="HTH_MarR-typ"/>
</dbReference>
<dbReference type="Gene3D" id="1.10.10.10">
    <property type="entry name" value="Winged helix-like DNA-binding domain superfamily/Winged helix DNA-binding domain"/>
    <property type="match status" value="1"/>
</dbReference>
<reference evidence="3 6" key="1">
    <citation type="submission" date="2017-05" db="EMBL/GenBank/DDBJ databases">
        <title>Complete and WGS of Bordetella genogroups.</title>
        <authorList>
            <person name="Spilker T."/>
            <person name="LiPuma J."/>
        </authorList>
    </citation>
    <scope>NUCLEOTIDE SEQUENCE [LARGE SCALE GENOMIC DNA]</scope>
    <source>
        <strain evidence="3 6">AU17610</strain>
    </source>
</reference>
<dbReference type="SMART" id="SM00347">
    <property type="entry name" value="HTH_MARR"/>
    <property type="match status" value="1"/>
</dbReference>
<evidence type="ECO:0000313" key="3">
    <source>
        <dbReference type="EMBL" id="OZI32933.1"/>
    </source>
</evidence>
<dbReference type="PANTHER" id="PTHR33164">
    <property type="entry name" value="TRANSCRIPTIONAL REGULATOR, MARR FAMILY"/>
    <property type="match status" value="1"/>
</dbReference>
<keyword evidence="5" id="KW-1185">Reference proteome</keyword>
<dbReference type="GO" id="GO:0003700">
    <property type="term" value="F:DNA-binding transcription factor activity"/>
    <property type="evidence" value="ECO:0007669"/>
    <property type="project" value="InterPro"/>
</dbReference>